<dbReference type="Proteomes" id="UP001454036">
    <property type="component" value="Unassembled WGS sequence"/>
</dbReference>
<name>A0AAV3NKC3_LITER</name>
<organism evidence="5 6">
    <name type="scientific">Lithospermum erythrorhizon</name>
    <name type="common">Purple gromwell</name>
    <name type="synonym">Lithospermum officinale var. erythrorhizon</name>
    <dbReference type="NCBI Taxonomy" id="34254"/>
    <lineage>
        <taxon>Eukaryota</taxon>
        <taxon>Viridiplantae</taxon>
        <taxon>Streptophyta</taxon>
        <taxon>Embryophyta</taxon>
        <taxon>Tracheophyta</taxon>
        <taxon>Spermatophyta</taxon>
        <taxon>Magnoliopsida</taxon>
        <taxon>eudicotyledons</taxon>
        <taxon>Gunneridae</taxon>
        <taxon>Pentapetalae</taxon>
        <taxon>asterids</taxon>
        <taxon>lamiids</taxon>
        <taxon>Boraginales</taxon>
        <taxon>Boraginaceae</taxon>
        <taxon>Boraginoideae</taxon>
        <taxon>Lithospermeae</taxon>
        <taxon>Lithospermum</taxon>
    </lineage>
</organism>
<reference evidence="5 6" key="1">
    <citation type="submission" date="2024-01" db="EMBL/GenBank/DDBJ databases">
        <title>The complete chloroplast genome sequence of Lithospermum erythrorhizon: insights into the phylogenetic relationship among Boraginaceae species and the maternal lineages of purple gromwells.</title>
        <authorList>
            <person name="Okada T."/>
            <person name="Watanabe K."/>
        </authorList>
    </citation>
    <scope>NUCLEOTIDE SEQUENCE [LARGE SCALE GENOMIC DNA]</scope>
</reference>
<dbReference type="GO" id="GO:0031347">
    <property type="term" value="P:regulation of defense response"/>
    <property type="evidence" value="ECO:0007669"/>
    <property type="project" value="UniProtKB-UniRule"/>
</dbReference>
<feature type="region of interest" description="Disordered" evidence="3">
    <location>
        <begin position="76"/>
        <end position="119"/>
    </location>
</feature>
<evidence type="ECO:0000256" key="3">
    <source>
        <dbReference type="SAM" id="MobiDB-lite"/>
    </source>
</evidence>
<dbReference type="GO" id="GO:0005634">
    <property type="term" value="C:nucleus"/>
    <property type="evidence" value="ECO:0007669"/>
    <property type="project" value="UniProtKB-SubCell"/>
</dbReference>
<dbReference type="InterPro" id="IPR018467">
    <property type="entry name" value="CCT_CS"/>
</dbReference>
<evidence type="ECO:0000256" key="2">
    <source>
        <dbReference type="RuleBase" id="RU369065"/>
    </source>
</evidence>
<dbReference type="Pfam" id="PF06200">
    <property type="entry name" value="tify"/>
    <property type="match status" value="1"/>
</dbReference>
<comment type="similarity">
    <text evidence="1 2">Belongs to the TIFY/JAZ family.</text>
</comment>
<keyword evidence="2" id="KW-1184">Jasmonic acid signaling pathway</keyword>
<dbReference type="GO" id="GO:2000022">
    <property type="term" value="P:regulation of jasmonic acid mediated signaling pathway"/>
    <property type="evidence" value="ECO:0007669"/>
    <property type="project" value="UniProtKB-UniRule"/>
</dbReference>
<evidence type="ECO:0000256" key="1">
    <source>
        <dbReference type="ARBA" id="ARBA00008614"/>
    </source>
</evidence>
<comment type="function">
    <text evidence="2">Repressor of jasmonate responses.</text>
</comment>
<dbReference type="PANTHER" id="PTHR33077">
    <property type="entry name" value="PROTEIN TIFY 4A-RELATED-RELATED"/>
    <property type="match status" value="1"/>
</dbReference>
<dbReference type="GO" id="GO:0009611">
    <property type="term" value="P:response to wounding"/>
    <property type="evidence" value="ECO:0007669"/>
    <property type="project" value="UniProtKB-UniRule"/>
</dbReference>
<dbReference type="PROSITE" id="PS51320">
    <property type="entry name" value="TIFY"/>
    <property type="match status" value="1"/>
</dbReference>
<dbReference type="InterPro" id="IPR010399">
    <property type="entry name" value="Tify_dom"/>
</dbReference>
<dbReference type="PANTHER" id="PTHR33077:SF17">
    <property type="entry name" value="PROTEIN TIFY 5B"/>
    <property type="match status" value="1"/>
</dbReference>
<evidence type="ECO:0000313" key="6">
    <source>
        <dbReference type="Proteomes" id="UP001454036"/>
    </source>
</evidence>
<comment type="subcellular location">
    <subcellularLocation>
        <location evidence="2">Nucleus</location>
    </subcellularLocation>
</comment>
<feature type="compositionally biased region" description="Low complexity" evidence="3">
    <location>
        <begin position="85"/>
        <end position="95"/>
    </location>
</feature>
<gene>
    <name evidence="5" type="ORF">LIER_00260</name>
</gene>
<dbReference type="AlphaFoldDB" id="A0AAV3NKC3"/>
<accession>A0AAV3NKC3</accession>
<dbReference type="EMBL" id="BAABME010000018">
    <property type="protein sequence ID" value="GAA0138530.1"/>
    <property type="molecule type" value="Genomic_DNA"/>
</dbReference>
<comment type="caution">
    <text evidence="5">The sequence shown here is derived from an EMBL/GenBank/DDBJ whole genome shotgun (WGS) entry which is preliminary data.</text>
</comment>
<dbReference type="SMART" id="SM00979">
    <property type="entry name" value="TIFY"/>
    <property type="match status" value="1"/>
</dbReference>
<comment type="domain">
    <text evidence="2">The jas domain is required for interaction with COI1.</text>
</comment>
<protein>
    <recommendedName>
        <fullName evidence="2">Protein TIFY</fullName>
    </recommendedName>
    <alternativeName>
        <fullName evidence="2">Jasmonate ZIM domain-containing protein</fullName>
    </alternativeName>
</protein>
<evidence type="ECO:0000259" key="4">
    <source>
        <dbReference type="PROSITE" id="PS51320"/>
    </source>
</evidence>
<keyword evidence="6" id="KW-1185">Reference proteome</keyword>
<evidence type="ECO:0000313" key="5">
    <source>
        <dbReference type="EMBL" id="GAA0138530.1"/>
    </source>
</evidence>
<keyword evidence="2" id="KW-0539">Nucleus</keyword>
<sequence>MKRNCNLEVRLLPPSDCFNPSSSATSDDTQYHHSKMEIFNGKSSSTEQQKQMTIFFKGQMAVSHVTELQARAIIHQASREMGERLSSPLNNSSSPSPSPTTPLMQPHNTPSPTGLSMKRSLQRFLQKRNNRVQAASPYYHH</sequence>
<proteinExistence type="inferred from homology"/>
<dbReference type="InterPro" id="IPR040390">
    <property type="entry name" value="TIFY/JAZ"/>
</dbReference>
<feature type="domain" description="Tify" evidence="4">
    <location>
        <begin position="45"/>
        <end position="79"/>
    </location>
</feature>
<dbReference type="Pfam" id="PF09425">
    <property type="entry name" value="Jas_motif"/>
    <property type="match status" value="1"/>
</dbReference>